<dbReference type="AlphaFoldDB" id="A0A2M9D5U3"/>
<organism evidence="2 3">
    <name type="scientific">Salinibacterium amurskyense</name>
    <dbReference type="NCBI Taxonomy" id="205941"/>
    <lineage>
        <taxon>Bacteria</taxon>
        <taxon>Bacillati</taxon>
        <taxon>Actinomycetota</taxon>
        <taxon>Actinomycetes</taxon>
        <taxon>Micrococcales</taxon>
        <taxon>Microbacteriaceae</taxon>
        <taxon>Salinibacterium</taxon>
    </lineage>
</organism>
<dbReference type="OrthoDB" id="5081451at2"/>
<keyword evidence="3" id="KW-1185">Reference proteome</keyword>
<keyword evidence="1" id="KW-0812">Transmembrane</keyword>
<evidence type="ECO:0000313" key="3">
    <source>
        <dbReference type="Proteomes" id="UP000231742"/>
    </source>
</evidence>
<evidence type="ECO:0000256" key="1">
    <source>
        <dbReference type="SAM" id="Phobius"/>
    </source>
</evidence>
<gene>
    <name evidence="2" type="ORF">CLV85_0252</name>
</gene>
<keyword evidence="1" id="KW-0472">Membrane</keyword>
<protein>
    <recommendedName>
        <fullName evidence="4">ABC transporter ATP-binding protein</fullName>
    </recommendedName>
</protein>
<keyword evidence="1" id="KW-1133">Transmembrane helix</keyword>
<feature type="transmembrane region" description="Helical" evidence="1">
    <location>
        <begin position="12"/>
        <end position="33"/>
    </location>
</feature>
<proteinExistence type="predicted"/>
<evidence type="ECO:0000313" key="2">
    <source>
        <dbReference type="EMBL" id="PJJ81082.1"/>
    </source>
</evidence>
<name>A0A2M9D5U3_9MICO</name>
<sequence length="81" mass="8891">MTTPDKRDRTRPAEMLGLSAVFGLFTGLVVFMATRDLMLGLIFAGVAFIVSLVVIAMLTLAVRPDKNELLDLDEQDREAGH</sequence>
<feature type="transmembrane region" description="Helical" evidence="1">
    <location>
        <begin position="39"/>
        <end position="62"/>
    </location>
</feature>
<dbReference type="EMBL" id="PGFH01000001">
    <property type="protein sequence ID" value="PJJ81082.1"/>
    <property type="molecule type" value="Genomic_DNA"/>
</dbReference>
<dbReference type="Proteomes" id="UP000231742">
    <property type="component" value="Unassembled WGS sequence"/>
</dbReference>
<evidence type="ECO:0008006" key="4">
    <source>
        <dbReference type="Google" id="ProtNLM"/>
    </source>
</evidence>
<comment type="caution">
    <text evidence="2">The sequence shown here is derived from an EMBL/GenBank/DDBJ whole genome shotgun (WGS) entry which is preliminary data.</text>
</comment>
<dbReference type="RefSeq" id="WP_100387801.1">
    <property type="nucleotide sequence ID" value="NZ_BMZU01000001.1"/>
</dbReference>
<reference evidence="2 3" key="1">
    <citation type="submission" date="2017-11" db="EMBL/GenBank/DDBJ databases">
        <title>Genomic Encyclopedia of Archaeal and Bacterial Type Strains, Phase II (KMG-II): From Individual Species to Whole Genera.</title>
        <authorList>
            <person name="Goeker M."/>
        </authorList>
    </citation>
    <scope>NUCLEOTIDE SEQUENCE [LARGE SCALE GENOMIC DNA]</scope>
    <source>
        <strain evidence="2 3">DSM 16400</strain>
    </source>
</reference>
<accession>A0A2M9D5U3</accession>